<protein>
    <submittedName>
        <fullName evidence="4">Ribosomal-protein-alanine acetyltransferase</fullName>
    </submittedName>
</protein>
<sequence>MTPDDLAALHGRVFTVPRPWSAAEIAGLLDGAGVFLLTEPQGFLMGRAIAGEAELLTLAVAPEARRQGIGARLVAGFLTEARARQAESAFLEVAADNLAALALYDAAGFRQAGRRRGYYATATGPVDALVLSRAPI</sequence>
<dbReference type="InterPro" id="IPR016181">
    <property type="entry name" value="Acyl_CoA_acyltransferase"/>
</dbReference>
<dbReference type="SUPFAM" id="SSF55729">
    <property type="entry name" value="Acyl-CoA N-acyltransferases (Nat)"/>
    <property type="match status" value="1"/>
</dbReference>
<dbReference type="Pfam" id="PF00583">
    <property type="entry name" value="Acetyltransf_1"/>
    <property type="match status" value="1"/>
</dbReference>
<evidence type="ECO:0000256" key="2">
    <source>
        <dbReference type="ARBA" id="ARBA00023315"/>
    </source>
</evidence>
<dbReference type="PANTHER" id="PTHR43420:SF12">
    <property type="entry name" value="N-ACETYLTRANSFERASE DOMAIN-CONTAINING PROTEIN"/>
    <property type="match status" value="1"/>
</dbReference>
<organism evidence="4 5">
    <name type="scientific">Cereibacter changlensis JA139</name>
    <dbReference type="NCBI Taxonomy" id="1188249"/>
    <lineage>
        <taxon>Bacteria</taxon>
        <taxon>Pseudomonadati</taxon>
        <taxon>Pseudomonadota</taxon>
        <taxon>Alphaproteobacteria</taxon>
        <taxon>Rhodobacterales</taxon>
        <taxon>Paracoccaceae</taxon>
        <taxon>Cereibacter</taxon>
    </lineage>
</organism>
<evidence type="ECO:0000256" key="1">
    <source>
        <dbReference type="ARBA" id="ARBA00022679"/>
    </source>
</evidence>
<keyword evidence="2" id="KW-0012">Acyltransferase</keyword>
<dbReference type="PANTHER" id="PTHR43420">
    <property type="entry name" value="ACETYLTRANSFERASE"/>
    <property type="match status" value="1"/>
</dbReference>
<comment type="caution">
    <text evidence="4">The sequence shown here is derived from an EMBL/GenBank/DDBJ whole genome shotgun (WGS) entry which is preliminary data.</text>
</comment>
<dbReference type="OrthoDB" id="9804026at2"/>
<dbReference type="InterPro" id="IPR000182">
    <property type="entry name" value="GNAT_dom"/>
</dbReference>
<dbReference type="CDD" id="cd04301">
    <property type="entry name" value="NAT_SF"/>
    <property type="match status" value="1"/>
</dbReference>
<keyword evidence="5" id="KW-1185">Reference proteome</keyword>
<dbReference type="GO" id="GO:0016747">
    <property type="term" value="F:acyltransferase activity, transferring groups other than amino-acyl groups"/>
    <property type="evidence" value="ECO:0007669"/>
    <property type="project" value="InterPro"/>
</dbReference>
<evidence type="ECO:0000313" key="4">
    <source>
        <dbReference type="EMBL" id="PTE22199.1"/>
    </source>
</evidence>
<dbReference type="InterPro" id="IPR050680">
    <property type="entry name" value="YpeA/RimI_acetyltransf"/>
</dbReference>
<dbReference type="EMBL" id="PZKG01000027">
    <property type="protein sequence ID" value="PTE22199.1"/>
    <property type="molecule type" value="Genomic_DNA"/>
</dbReference>
<dbReference type="AlphaFoldDB" id="A0A2T4JWA0"/>
<dbReference type="PROSITE" id="PS51186">
    <property type="entry name" value="GNAT"/>
    <property type="match status" value="1"/>
</dbReference>
<name>A0A2T4JWA0_9RHOB</name>
<feature type="domain" description="N-acetyltransferase" evidence="3">
    <location>
        <begin position="1"/>
        <end position="136"/>
    </location>
</feature>
<dbReference type="RefSeq" id="WP_107663435.1">
    <property type="nucleotide sequence ID" value="NZ_PZKG01000027.1"/>
</dbReference>
<dbReference type="Proteomes" id="UP000241010">
    <property type="component" value="Unassembled WGS sequence"/>
</dbReference>
<gene>
    <name evidence="4" type="ORF">C5F48_08265</name>
</gene>
<reference evidence="4 5" key="1">
    <citation type="submission" date="2018-03" db="EMBL/GenBank/DDBJ databases">
        <title>Cereibacter changlensis.</title>
        <authorList>
            <person name="Meyer T.E."/>
            <person name="Miller S."/>
            <person name="Lodha T."/>
            <person name="Gandham S."/>
            <person name="Chintalapati S."/>
            <person name="Chintalapati V.R."/>
        </authorList>
    </citation>
    <scope>NUCLEOTIDE SEQUENCE [LARGE SCALE GENOMIC DNA]</scope>
    <source>
        <strain evidence="4 5">JA139</strain>
    </source>
</reference>
<proteinExistence type="predicted"/>
<evidence type="ECO:0000259" key="3">
    <source>
        <dbReference type="PROSITE" id="PS51186"/>
    </source>
</evidence>
<evidence type="ECO:0000313" key="5">
    <source>
        <dbReference type="Proteomes" id="UP000241010"/>
    </source>
</evidence>
<keyword evidence="1 4" id="KW-0808">Transferase</keyword>
<dbReference type="Gene3D" id="3.40.630.30">
    <property type="match status" value="1"/>
</dbReference>
<accession>A0A2T4JWA0</accession>